<evidence type="ECO:0000313" key="2">
    <source>
        <dbReference type="Proteomes" id="UP000192738"/>
    </source>
</evidence>
<dbReference type="Pfam" id="PF14070">
    <property type="entry name" value="YjfB_motility"/>
    <property type="match status" value="1"/>
</dbReference>
<keyword evidence="2" id="KW-1185">Reference proteome</keyword>
<protein>
    <submittedName>
        <fullName evidence="1">Putative motility protein</fullName>
    </submittedName>
</protein>
<name>A0A1W2EE08_9FIRM</name>
<proteinExistence type="predicted"/>
<dbReference type="InterPro" id="IPR025906">
    <property type="entry name" value="YjfB_motility"/>
</dbReference>
<dbReference type="EMBL" id="FWXI01000023">
    <property type="protein sequence ID" value="SMD07990.1"/>
    <property type="molecule type" value="Genomic_DNA"/>
</dbReference>
<evidence type="ECO:0000313" key="1">
    <source>
        <dbReference type="EMBL" id="SMD07990.1"/>
    </source>
</evidence>
<dbReference type="RefSeq" id="WP_084577801.1">
    <property type="nucleotide sequence ID" value="NZ_CP155572.1"/>
</dbReference>
<dbReference type="Proteomes" id="UP000192738">
    <property type="component" value="Unassembled WGS sequence"/>
</dbReference>
<dbReference type="OrthoDB" id="1924973at2"/>
<accession>A0A1W2EE08</accession>
<sequence>MDIAALSMASSQLTVSDQASILVMKKAMDTSVTQNQNLLDQLPAAEPRISPSHLGNAIDISA</sequence>
<dbReference type="AlphaFoldDB" id="A0A1W2EE08"/>
<organism evidence="1 2">
    <name type="scientific">Sporomusa malonica</name>
    <dbReference type="NCBI Taxonomy" id="112901"/>
    <lineage>
        <taxon>Bacteria</taxon>
        <taxon>Bacillati</taxon>
        <taxon>Bacillota</taxon>
        <taxon>Negativicutes</taxon>
        <taxon>Selenomonadales</taxon>
        <taxon>Sporomusaceae</taxon>
        <taxon>Sporomusa</taxon>
    </lineage>
</organism>
<reference evidence="1 2" key="1">
    <citation type="submission" date="2017-04" db="EMBL/GenBank/DDBJ databases">
        <authorList>
            <person name="Afonso C.L."/>
            <person name="Miller P.J."/>
            <person name="Scott M.A."/>
            <person name="Spackman E."/>
            <person name="Goraichik I."/>
            <person name="Dimitrov K.M."/>
            <person name="Suarez D.L."/>
            <person name="Swayne D.E."/>
        </authorList>
    </citation>
    <scope>NUCLEOTIDE SEQUENCE [LARGE SCALE GENOMIC DNA]</scope>
    <source>
        <strain evidence="1 2">DSM 5090</strain>
    </source>
</reference>
<gene>
    <name evidence="1" type="ORF">SAMN04488500_12371</name>
</gene>
<dbReference type="STRING" id="112901.SAMN04488500_12371"/>